<evidence type="ECO:0000259" key="1">
    <source>
        <dbReference type="PROSITE" id="PS51746"/>
    </source>
</evidence>
<dbReference type="InterPro" id="IPR036457">
    <property type="entry name" value="PPM-type-like_dom_sf"/>
</dbReference>
<accession>A0A9P3LGU4</accession>
<keyword evidence="3" id="KW-1185">Reference proteome</keyword>
<evidence type="ECO:0000313" key="3">
    <source>
        <dbReference type="Proteomes" id="UP000703269"/>
    </source>
</evidence>
<dbReference type="EMBL" id="BPQB01000044">
    <property type="protein sequence ID" value="GJE94886.1"/>
    <property type="molecule type" value="Genomic_DNA"/>
</dbReference>
<dbReference type="PROSITE" id="PS51746">
    <property type="entry name" value="PPM_2"/>
    <property type="match status" value="1"/>
</dbReference>
<dbReference type="GO" id="GO:0004722">
    <property type="term" value="F:protein serine/threonine phosphatase activity"/>
    <property type="evidence" value="ECO:0007669"/>
    <property type="project" value="InterPro"/>
</dbReference>
<comment type="caution">
    <text evidence="2">The sequence shown here is derived from an EMBL/GenBank/DDBJ whole genome shotgun (WGS) entry which is preliminary data.</text>
</comment>
<dbReference type="PANTHER" id="PTHR13832:SF792">
    <property type="entry name" value="GM14286P"/>
    <property type="match status" value="1"/>
</dbReference>
<dbReference type="Pfam" id="PF00481">
    <property type="entry name" value="PP2C"/>
    <property type="match status" value="1"/>
</dbReference>
<name>A0A9P3LGU4_9APHY</name>
<protein>
    <submittedName>
        <fullName evidence="2">Protein serine/threonine phosphatase 2C family protein</fullName>
    </submittedName>
</protein>
<dbReference type="PANTHER" id="PTHR13832">
    <property type="entry name" value="PROTEIN PHOSPHATASE 2C"/>
    <property type="match status" value="1"/>
</dbReference>
<dbReference type="Proteomes" id="UP000703269">
    <property type="component" value="Unassembled WGS sequence"/>
</dbReference>
<dbReference type="InterPro" id="IPR015655">
    <property type="entry name" value="PP2C"/>
</dbReference>
<reference evidence="2 3" key="1">
    <citation type="submission" date="2021-08" db="EMBL/GenBank/DDBJ databases">
        <title>Draft Genome Sequence of Phanerochaete sordida strain YK-624.</title>
        <authorList>
            <person name="Mori T."/>
            <person name="Dohra H."/>
            <person name="Suzuki T."/>
            <person name="Kawagishi H."/>
            <person name="Hirai H."/>
        </authorList>
    </citation>
    <scope>NUCLEOTIDE SEQUENCE [LARGE SCALE GENOMIC DNA]</scope>
    <source>
        <strain evidence="2 3">YK-624</strain>
    </source>
</reference>
<gene>
    <name evidence="2" type="ORF">PsYK624_110620</name>
</gene>
<evidence type="ECO:0000313" key="2">
    <source>
        <dbReference type="EMBL" id="GJE94886.1"/>
    </source>
</evidence>
<organism evidence="2 3">
    <name type="scientific">Phanerochaete sordida</name>
    <dbReference type="NCBI Taxonomy" id="48140"/>
    <lineage>
        <taxon>Eukaryota</taxon>
        <taxon>Fungi</taxon>
        <taxon>Dikarya</taxon>
        <taxon>Basidiomycota</taxon>
        <taxon>Agaricomycotina</taxon>
        <taxon>Agaricomycetes</taxon>
        <taxon>Polyporales</taxon>
        <taxon>Phanerochaetaceae</taxon>
        <taxon>Phanerochaete</taxon>
    </lineage>
</organism>
<sequence>MFHGQRAESDNGWAGYGGPWPYTILEEPDLSHHVERLAGHRTVGGVDVVSFQPYPVPDHNQDRYFVEDWTIHGQAWRFLGLFDGHSDGQAVEYTVRYLPQAVKQSLLRVAEGQLNDPATIETLLGNAITTFDDQMTDELLDLFPGGVDAIAKMSDDEIRAVAVVNGYPHPAIARCMGGTTALIALVDPARNLYVASLGDCVAILGRKDGSAEWTSTILSSNHNGSDAEEAQRIRAEHPGEEECVLNSRVCGVIAVTRAIGDHAFKLPLVYSDRIFRIADPGAYILKRLDILRPRQRTPPYLSNIPDVQHVPLAEVRAEDTVLILATDGLVDVSKSHEKPLSEVAPHWVLAAAGRMEEKPALGLLREAMGGEDTKQVSFWLTAEMDIPWVDDTTILVTRV</sequence>
<dbReference type="CDD" id="cd00143">
    <property type="entry name" value="PP2Cc"/>
    <property type="match status" value="1"/>
</dbReference>
<feature type="domain" description="PPM-type phosphatase" evidence="1">
    <location>
        <begin position="45"/>
        <end position="399"/>
    </location>
</feature>
<dbReference type="Gene3D" id="3.60.40.10">
    <property type="entry name" value="PPM-type phosphatase domain"/>
    <property type="match status" value="1"/>
</dbReference>
<dbReference type="AlphaFoldDB" id="A0A9P3LGU4"/>
<dbReference type="InterPro" id="IPR001932">
    <property type="entry name" value="PPM-type_phosphatase-like_dom"/>
</dbReference>
<dbReference type="SMART" id="SM00332">
    <property type="entry name" value="PP2Cc"/>
    <property type="match status" value="1"/>
</dbReference>
<proteinExistence type="predicted"/>
<dbReference type="SUPFAM" id="SSF81606">
    <property type="entry name" value="PP2C-like"/>
    <property type="match status" value="1"/>
</dbReference>
<dbReference type="OrthoDB" id="19329at2759"/>